<name>A0A8S3WYZ0_PARAO</name>
<comment type="caution">
    <text evidence="2">The sequence shown here is derived from an EMBL/GenBank/DDBJ whole genome shotgun (WGS) entry which is preliminary data.</text>
</comment>
<dbReference type="SMART" id="SM00198">
    <property type="entry name" value="SCP"/>
    <property type="match status" value="1"/>
</dbReference>
<protein>
    <submittedName>
        <fullName evidence="2">(apollo) hypothetical protein</fullName>
    </submittedName>
</protein>
<evidence type="ECO:0000313" key="3">
    <source>
        <dbReference type="Proteomes" id="UP000691718"/>
    </source>
</evidence>
<keyword evidence="3" id="KW-1185">Reference proteome</keyword>
<dbReference type="Proteomes" id="UP000691718">
    <property type="component" value="Unassembled WGS sequence"/>
</dbReference>
<dbReference type="OrthoDB" id="43654at2759"/>
<reference evidence="2" key="1">
    <citation type="submission" date="2021-04" db="EMBL/GenBank/DDBJ databases">
        <authorList>
            <person name="Tunstrom K."/>
        </authorList>
    </citation>
    <scope>NUCLEOTIDE SEQUENCE</scope>
</reference>
<gene>
    <name evidence="2" type="ORF">PAPOLLO_LOCUS12233</name>
</gene>
<organism evidence="2 3">
    <name type="scientific">Parnassius apollo</name>
    <name type="common">Apollo butterfly</name>
    <name type="synonym">Papilio apollo</name>
    <dbReference type="NCBI Taxonomy" id="110799"/>
    <lineage>
        <taxon>Eukaryota</taxon>
        <taxon>Metazoa</taxon>
        <taxon>Ecdysozoa</taxon>
        <taxon>Arthropoda</taxon>
        <taxon>Hexapoda</taxon>
        <taxon>Insecta</taxon>
        <taxon>Pterygota</taxon>
        <taxon>Neoptera</taxon>
        <taxon>Endopterygota</taxon>
        <taxon>Lepidoptera</taxon>
        <taxon>Glossata</taxon>
        <taxon>Ditrysia</taxon>
        <taxon>Papilionoidea</taxon>
        <taxon>Papilionidae</taxon>
        <taxon>Parnassiinae</taxon>
        <taxon>Parnassini</taxon>
        <taxon>Parnassius</taxon>
        <taxon>Parnassius</taxon>
    </lineage>
</organism>
<proteinExistence type="predicted"/>
<dbReference type="EMBL" id="CAJQZP010000885">
    <property type="protein sequence ID" value="CAG4992039.1"/>
    <property type="molecule type" value="Genomic_DNA"/>
</dbReference>
<dbReference type="AlphaFoldDB" id="A0A8S3WYZ0"/>
<evidence type="ECO:0000259" key="1">
    <source>
        <dbReference type="SMART" id="SM00198"/>
    </source>
</evidence>
<sequence>MDCTINLLFEQMEGPSISCIKYDKNKLLTQGDIESILNKINERRNFIALGLSKYLPGAANMKKLVWSDELANFAQRWVDQCDPSTRPDKEDDCRNLGNIHGKPVYAIGYPATQCSDNLLPDSLYKGLCTYSFKNNAIKFTSQSSPVSSLLRIIDFSNSTDWHNKRTNNINIKSDRNSSIISNNTHGKSFQAQFQHIHNPTWTLVSKNLIEGKDISNITGSLRLKRNDKQYTKIKPFWQLDDTLDNKRLQLKANRYTTLSNKIVKKNKQTTLTKRNEHITVKLVNYEHNNKPSPITEKYLSFNELMQLRRINLGGDYDARRQGAIKNDTTAAKTTVVTTATTTATTIATTIASTTEITTNTPFMRIKHCTRKVTCTWTMTKMTDSNGSIIAENGNVNRGSRTPQGYVDGCTRTSTCTRDYMDRNKLHFTKEDISEPNETSEIGDDDYCERRSLNIQRRNPQEGTISGYNYLANLDASMSSFPSASQKENMIKEKSNSDCLCYDVIERMKRDNNINSKIYQLKYLNNVGRKGRKNNYENISYGELYYKILEKIRHMWERNIIKHHQQKCFCKGSIMSKNNILLLSLILCITFMQ</sequence>
<accession>A0A8S3WYZ0</accession>
<evidence type="ECO:0000313" key="2">
    <source>
        <dbReference type="EMBL" id="CAG4992039.1"/>
    </source>
</evidence>
<dbReference type="InterPro" id="IPR014044">
    <property type="entry name" value="CAP_dom"/>
</dbReference>
<dbReference type="Pfam" id="PF00188">
    <property type="entry name" value="CAP"/>
    <property type="match status" value="1"/>
</dbReference>
<dbReference type="CDD" id="cd05380">
    <property type="entry name" value="CAP_euk"/>
    <property type="match status" value="1"/>
</dbReference>
<feature type="domain" description="SCP" evidence="1">
    <location>
        <begin position="31"/>
        <end position="170"/>
    </location>
</feature>